<evidence type="ECO:0000259" key="5">
    <source>
        <dbReference type="PROSITE" id="PS50977"/>
    </source>
</evidence>
<keyword evidence="2 4" id="KW-0238">DNA-binding</keyword>
<gene>
    <name evidence="6" type="ORF">SAMN04488115_101359</name>
</gene>
<keyword evidence="3" id="KW-0804">Transcription</keyword>
<evidence type="ECO:0000256" key="4">
    <source>
        <dbReference type="PROSITE-ProRule" id="PRU00335"/>
    </source>
</evidence>
<evidence type="ECO:0000256" key="2">
    <source>
        <dbReference type="ARBA" id="ARBA00023125"/>
    </source>
</evidence>
<feature type="DNA-binding region" description="H-T-H motif" evidence="4">
    <location>
        <begin position="42"/>
        <end position="61"/>
    </location>
</feature>
<dbReference type="OrthoDB" id="9796019at2"/>
<dbReference type="Pfam" id="PF00440">
    <property type="entry name" value="TetR_N"/>
    <property type="match status" value="1"/>
</dbReference>
<name>A0A1H5SRD4_9HYPH</name>
<dbReference type="AlphaFoldDB" id="A0A1H5SRD4"/>
<dbReference type="PANTHER" id="PTHR30055:SF148">
    <property type="entry name" value="TETR-FAMILY TRANSCRIPTIONAL REGULATOR"/>
    <property type="match status" value="1"/>
</dbReference>
<dbReference type="InterPro" id="IPR036271">
    <property type="entry name" value="Tet_transcr_reg_TetR-rel_C_sf"/>
</dbReference>
<dbReference type="InterPro" id="IPR011075">
    <property type="entry name" value="TetR_C"/>
</dbReference>
<dbReference type="EMBL" id="FNUY01000001">
    <property type="protein sequence ID" value="SEF52327.1"/>
    <property type="molecule type" value="Genomic_DNA"/>
</dbReference>
<evidence type="ECO:0000313" key="7">
    <source>
        <dbReference type="Proteomes" id="UP000236743"/>
    </source>
</evidence>
<keyword evidence="1" id="KW-0805">Transcription regulation</keyword>
<dbReference type="GO" id="GO:0003700">
    <property type="term" value="F:DNA-binding transcription factor activity"/>
    <property type="evidence" value="ECO:0007669"/>
    <property type="project" value="TreeGrafter"/>
</dbReference>
<evidence type="ECO:0000256" key="3">
    <source>
        <dbReference type="ARBA" id="ARBA00023163"/>
    </source>
</evidence>
<dbReference type="InterPro" id="IPR009057">
    <property type="entry name" value="Homeodomain-like_sf"/>
</dbReference>
<dbReference type="PRINTS" id="PR00455">
    <property type="entry name" value="HTHTETR"/>
</dbReference>
<dbReference type="InterPro" id="IPR050109">
    <property type="entry name" value="HTH-type_TetR-like_transc_reg"/>
</dbReference>
<dbReference type="SUPFAM" id="SSF48498">
    <property type="entry name" value="Tetracyclin repressor-like, C-terminal domain"/>
    <property type="match status" value="1"/>
</dbReference>
<dbReference type="GO" id="GO:0000976">
    <property type="term" value="F:transcription cis-regulatory region binding"/>
    <property type="evidence" value="ECO:0007669"/>
    <property type="project" value="TreeGrafter"/>
</dbReference>
<reference evidence="6 7" key="1">
    <citation type="submission" date="2016-10" db="EMBL/GenBank/DDBJ databases">
        <authorList>
            <person name="de Groot N.N."/>
        </authorList>
    </citation>
    <scope>NUCLEOTIDE SEQUENCE [LARGE SCALE GENOMIC DNA]</scope>
    <source>
        <strain evidence="6 7">DSM 26656</strain>
    </source>
</reference>
<dbReference type="PROSITE" id="PS50977">
    <property type="entry name" value="HTH_TETR_2"/>
    <property type="match status" value="1"/>
</dbReference>
<accession>A0A1H5SRD4</accession>
<dbReference type="RefSeq" id="WP_103870740.1">
    <property type="nucleotide sequence ID" value="NZ_FNUY01000001.1"/>
</dbReference>
<dbReference type="Proteomes" id="UP000236743">
    <property type="component" value="Unassembled WGS sequence"/>
</dbReference>
<organism evidence="6 7">
    <name type="scientific">Bosea lathyri</name>
    <dbReference type="NCBI Taxonomy" id="1036778"/>
    <lineage>
        <taxon>Bacteria</taxon>
        <taxon>Pseudomonadati</taxon>
        <taxon>Pseudomonadota</taxon>
        <taxon>Alphaproteobacteria</taxon>
        <taxon>Hyphomicrobiales</taxon>
        <taxon>Boseaceae</taxon>
        <taxon>Bosea</taxon>
    </lineage>
</organism>
<dbReference type="Gene3D" id="1.10.357.10">
    <property type="entry name" value="Tetracycline Repressor, domain 2"/>
    <property type="match status" value="1"/>
</dbReference>
<evidence type="ECO:0000313" key="6">
    <source>
        <dbReference type="EMBL" id="SEF52327.1"/>
    </source>
</evidence>
<evidence type="ECO:0000256" key="1">
    <source>
        <dbReference type="ARBA" id="ARBA00023015"/>
    </source>
</evidence>
<dbReference type="Gene3D" id="1.10.10.60">
    <property type="entry name" value="Homeodomain-like"/>
    <property type="match status" value="1"/>
</dbReference>
<feature type="domain" description="HTH tetR-type" evidence="5">
    <location>
        <begin position="19"/>
        <end position="79"/>
    </location>
</feature>
<keyword evidence="7" id="KW-1185">Reference proteome</keyword>
<dbReference type="Pfam" id="PF16859">
    <property type="entry name" value="TetR_C_11"/>
    <property type="match status" value="1"/>
</dbReference>
<dbReference type="SUPFAM" id="SSF46689">
    <property type="entry name" value="Homeodomain-like"/>
    <property type="match status" value="1"/>
</dbReference>
<protein>
    <submittedName>
        <fullName evidence="6">Transcriptional regulator, TetR family</fullName>
    </submittedName>
</protein>
<proteinExistence type="predicted"/>
<sequence>MAAAQPPARRASIGARRNPDTEAAVLAAARSLLVERGYAGFSIDEVARRAGAGKPTIYRWWSTKADLFVAVYSAEKAAAVVAADLGDLRSDLIRYTIDLWRFWRGNPAGSAFRGLVAEAQGGAAALDALRHKFLGARLEAARAIFVRAALRGEIAESEVEDRLALWVGFNWFQSLTEQIDDESVIARRVDLLCR</sequence>
<dbReference type="InterPro" id="IPR001647">
    <property type="entry name" value="HTH_TetR"/>
</dbReference>
<dbReference type="PANTHER" id="PTHR30055">
    <property type="entry name" value="HTH-TYPE TRANSCRIPTIONAL REGULATOR RUTR"/>
    <property type="match status" value="1"/>
</dbReference>